<dbReference type="SUPFAM" id="SSF56112">
    <property type="entry name" value="Protein kinase-like (PK-like)"/>
    <property type="match status" value="1"/>
</dbReference>
<organism evidence="1 2">
    <name type="scientific">Apatococcus lobatus</name>
    <dbReference type="NCBI Taxonomy" id="904363"/>
    <lineage>
        <taxon>Eukaryota</taxon>
        <taxon>Viridiplantae</taxon>
        <taxon>Chlorophyta</taxon>
        <taxon>core chlorophytes</taxon>
        <taxon>Trebouxiophyceae</taxon>
        <taxon>Chlorellales</taxon>
        <taxon>Chlorellaceae</taxon>
        <taxon>Apatococcus</taxon>
    </lineage>
</organism>
<dbReference type="EMBL" id="JALJOS010000008">
    <property type="protein sequence ID" value="KAK9835594.1"/>
    <property type="molecule type" value="Genomic_DNA"/>
</dbReference>
<dbReference type="Proteomes" id="UP001438707">
    <property type="component" value="Unassembled WGS sequence"/>
</dbReference>
<evidence type="ECO:0000313" key="2">
    <source>
        <dbReference type="Proteomes" id="UP001438707"/>
    </source>
</evidence>
<evidence type="ECO:0008006" key="3">
    <source>
        <dbReference type="Google" id="ProtNLM"/>
    </source>
</evidence>
<keyword evidence="2" id="KW-1185">Reference proteome</keyword>
<proteinExistence type="predicted"/>
<dbReference type="InterPro" id="IPR011009">
    <property type="entry name" value="Kinase-like_dom_sf"/>
</dbReference>
<protein>
    <recommendedName>
        <fullName evidence="3">Fungal-type protein kinase domain-containing protein</fullName>
    </recommendedName>
</protein>
<comment type="caution">
    <text evidence="1">The sequence shown here is derived from an EMBL/GenBank/DDBJ whole genome shotgun (WGS) entry which is preliminary data.</text>
</comment>
<sequence>MAWRASMEERLAAVEKRRKTSITLTVTYQEQGQEYLGKTEALRLEDVIVPLDPGHLRHLAAAAVGPLQAAQRATWEGPVQDMMLMLTSEILSLTRLPSRRYLDTSQTGLLILPAGRRAKPDLAGCEGDACASNVSIIMEAKKSLESHTSDYEAAFQVVQRSLQLLSQQSSRTKWVFASVGNRSARVFHIQIANKVVTRMAVTDRLPLSASADSPGLMALLRLHSTPADLLGWLPSTAALPTDLQLGGQQVGQLHNLMPADKPSTGSSQVVAGVVETPQGSINVYCKTSPSVEDEISALKVLQTHNIHGVAAFRGQTRDKHNRLWLIATPVERSTLHTSFLPPADLRRLILKVATTVETLAEVGLFHSDISANILETGDLIDFQTVWHAQAPLSAKLTFSLQYVAIARLEYNMLPPTLRSELESVMYTFLYAATKDLLHWKHDISPVEALNAKDRAMRLPDVFNSKVLARVGDAGLRDVARKLQSLIFCESRAVDVRSFKSCFEA</sequence>
<dbReference type="AlphaFoldDB" id="A0AAW1RP73"/>
<accession>A0AAW1RP73</accession>
<name>A0AAW1RP73_9CHLO</name>
<gene>
    <name evidence="1" type="ORF">WJX74_003739</name>
</gene>
<reference evidence="1 2" key="1">
    <citation type="journal article" date="2024" name="Nat. Commun.">
        <title>Phylogenomics reveals the evolutionary origins of lichenization in chlorophyte algae.</title>
        <authorList>
            <person name="Puginier C."/>
            <person name="Libourel C."/>
            <person name="Otte J."/>
            <person name="Skaloud P."/>
            <person name="Haon M."/>
            <person name="Grisel S."/>
            <person name="Petersen M."/>
            <person name="Berrin J.G."/>
            <person name="Delaux P.M."/>
            <person name="Dal Grande F."/>
            <person name="Keller J."/>
        </authorList>
    </citation>
    <scope>NUCLEOTIDE SEQUENCE [LARGE SCALE GENOMIC DNA]</scope>
    <source>
        <strain evidence="1 2">SAG 2145</strain>
    </source>
</reference>
<evidence type="ECO:0000313" key="1">
    <source>
        <dbReference type="EMBL" id="KAK9835594.1"/>
    </source>
</evidence>